<dbReference type="eggNOG" id="COG0824">
    <property type="taxonomic scope" value="Bacteria"/>
</dbReference>
<dbReference type="Proteomes" id="UP000192840">
    <property type="component" value="Unassembled WGS sequence"/>
</dbReference>
<evidence type="ECO:0000313" key="1">
    <source>
        <dbReference type="EMBL" id="SMC96098.1"/>
    </source>
</evidence>
<dbReference type="Pfam" id="PF13279">
    <property type="entry name" value="4HBT_2"/>
    <property type="match status" value="1"/>
</dbReference>
<keyword evidence="2" id="KW-1185">Reference proteome</keyword>
<proteinExistence type="predicted"/>
<keyword evidence="1" id="KW-0378">Hydrolase</keyword>
<dbReference type="RefSeq" id="WP_036014695.1">
    <property type="nucleotide sequence ID" value="NZ_FWYC01000007.1"/>
</dbReference>
<dbReference type="AlphaFoldDB" id="A0A1W2DGP3"/>
<accession>A0A1W2DGP3</accession>
<dbReference type="CDD" id="cd00586">
    <property type="entry name" value="4HBT"/>
    <property type="match status" value="1"/>
</dbReference>
<name>A0A1W2DGP3_9PSEU</name>
<evidence type="ECO:0000313" key="2">
    <source>
        <dbReference type="Proteomes" id="UP000192840"/>
    </source>
</evidence>
<dbReference type="SUPFAM" id="SSF54637">
    <property type="entry name" value="Thioesterase/thiol ester dehydrase-isomerase"/>
    <property type="match status" value="1"/>
</dbReference>
<dbReference type="GO" id="GO:0016787">
    <property type="term" value="F:hydrolase activity"/>
    <property type="evidence" value="ECO:0007669"/>
    <property type="project" value="UniProtKB-KW"/>
</dbReference>
<dbReference type="Gene3D" id="3.10.129.10">
    <property type="entry name" value="Hotdog Thioesterase"/>
    <property type="match status" value="1"/>
</dbReference>
<dbReference type="InterPro" id="IPR029069">
    <property type="entry name" value="HotDog_dom_sf"/>
</dbReference>
<organism evidence="1 2">
    <name type="scientific">Lentzea albidocapillata</name>
    <dbReference type="NCBI Taxonomy" id="40571"/>
    <lineage>
        <taxon>Bacteria</taxon>
        <taxon>Bacillati</taxon>
        <taxon>Actinomycetota</taxon>
        <taxon>Actinomycetes</taxon>
        <taxon>Pseudonocardiales</taxon>
        <taxon>Pseudonocardiaceae</taxon>
        <taxon>Lentzea</taxon>
    </lineage>
</organism>
<dbReference type="EMBL" id="FWYC01000007">
    <property type="protein sequence ID" value="SMC96098.1"/>
    <property type="molecule type" value="Genomic_DNA"/>
</dbReference>
<sequence>MTDERFREVHHLDMRLSYADCDPARILYFAAWFPWMERVHTEWLYLNDLRQDTLDERYGFRTITRAAECEYLVPASLFQRVRIGLGVAHLGRTSFRWDLRMTRLDDGVAVARGSMTLVTIGTGGSPVPVPEPLRSLVARALPPSNGARTPPVTQA</sequence>
<dbReference type="OrthoDB" id="4773251at2"/>
<gene>
    <name evidence="1" type="ORF">SAMN05660733_02957</name>
</gene>
<reference evidence="2" key="1">
    <citation type="submission" date="2017-04" db="EMBL/GenBank/DDBJ databases">
        <authorList>
            <person name="Varghese N."/>
            <person name="Submissions S."/>
        </authorList>
    </citation>
    <scope>NUCLEOTIDE SEQUENCE [LARGE SCALE GENOMIC DNA]</scope>
    <source>
        <strain evidence="2">DSM 44073</strain>
    </source>
</reference>
<dbReference type="STRING" id="40571.SAMN05660733_02957"/>
<protein>
    <submittedName>
        <fullName evidence="1">Acyl-CoA thioester hydrolase</fullName>
    </submittedName>
</protein>